<dbReference type="GO" id="GO:0032259">
    <property type="term" value="P:methylation"/>
    <property type="evidence" value="ECO:0007669"/>
    <property type="project" value="UniProtKB-KW"/>
</dbReference>
<dbReference type="EMBL" id="JAAXPG010000036">
    <property type="protein sequence ID" value="NKZ01387.1"/>
    <property type="molecule type" value="Genomic_DNA"/>
</dbReference>
<comment type="caution">
    <text evidence="4">The sequence shown here is derived from an EMBL/GenBank/DDBJ whole genome shotgun (WGS) entry which is preliminary data.</text>
</comment>
<evidence type="ECO:0000256" key="1">
    <source>
        <dbReference type="PIRSR" id="PIRSR018249-1"/>
    </source>
</evidence>
<evidence type="ECO:0000256" key="2">
    <source>
        <dbReference type="PIRSR" id="PIRSR018249-2"/>
    </source>
</evidence>
<dbReference type="Pfam" id="PF21302">
    <property type="entry name" value="Zn_ribbon_RlmA"/>
    <property type="match status" value="1"/>
</dbReference>
<dbReference type="InterPro" id="IPR016718">
    <property type="entry name" value="rRNA_m1G-MeTrfase_A_prd"/>
</dbReference>
<dbReference type="PROSITE" id="PS51257">
    <property type="entry name" value="PROKAR_LIPOPROTEIN"/>
    <property type="match status" value="1"/>
</dbReference>
<keyword evidence="4" id="KW-0808">Transferase</keyword>
<name>A0A7X6MGV3_9ACTN</name>
<keyword evidence="1" id="KW-0479">Metal-binding</keyword>
<keyword evidence="1" id="KW-0862">Zinc</keyword>
<dbReference type="RefSeq" id="WP_061083524.1">
    <property type="nucleotide sequence ID" value="NZ_JAAXPG010000036.1"/>
</dbReference>
<proteinExistence type="predicted"/>
<feature type="binding site" evidence="2">
    <location>
        <begin position="115"/>
        <end position="116"/>
    </location>
    <ligand>
        <name>S-adenosyl-L-methionine</name>
        <dbReference type="ChEBI" id="CHEBI:59789"/>
    </ligand>
</feature>
<reference evidence="4 5" key="1">
    <citation type="submission" date="2020-04" db="EMBL/GenBank/DDBJ databases">
        <title>MicrobeNet Type strains.</title>
        <authorList>
            <person name="Nicholson A.C."/>
        </authorList>
    </citation>
    <scope>NUCLEOTIDE SEQUENCE [LARGE SCALE GENOMIC DNA]</scope>
    <source>
        <strain evidence="4 5">ATCC 23612</strain>
    </source>
</reference>
<dbReference type="PIRSF" id="PIRSF018249">
    <property type="entry name" value="MyrA_prd"/>
    <property type="match status" value="1"/>
</dbReference>
<accession>A0A7X6MGV3</accession>
<sequence length="295" mass="30719">MARTNTPHTTGPRLRMPAAVAAALACPSCGRGLDQGERGLSCGAGHSFNVAREGYASLLTGATPPGTGDSREMVADRLRFQEAGHHDPISDALAAALARELTASAPLVADIGGGTGHHLTRVLEALPGAVGLTADASKFAARKAARAHERGGAVTADAWRGLPLRDGSADALLNVFAPRNAAEFHRVLHADGVLLVLAPAADHLAELRGPLGLLEVDPRKDERLADALHGHFAPAGTEDLRFTMDLDHADAATVVGMGPSARHIDAGDLRARIAALPEPTEVTASVRLHAYRPRR</sequence>
<organism evidence="4 5">
    <name type="scientific">Nocardiopsis alborubida</name>
    <dbReference type="NCBI Taxonomy" id="146802"/>
    <lineage>
        <taxon>Bacteria</taxon>
        <taxon>Bacillati</taxon>
        <taxon>Actinomycetota</taxon>
        <taxon>Actinomycetes</taxon>
        <taxon>Streptosporangiales</taxon>
        <taxon>Nocardiopsidaceae</taxon>
        <taxon>Nocardiopsis</taxon>
    </lineage>
</organism>
<evidence type="ECO:0000313" key="5">
    <source>
        <dbReference type="Proteomes" id="UP000553209"/>
    </source>
</evidence>
<protein>
    <submittedName>
        <fullName evidence="4">Methyltransferase type 11</fullName>
    </submittedName>
</protein>
<feature type="binding site" evidence="1">
    <location>
        <position position="46"/>
    </location>
    <ligand>
        <name>Zn(2+)</name>
        <dbReference type="ChEBI" id="CHEBI:29105"/>
    </ligand>
</feature>
<dbReference type="InterPro" id="IPR048647">
    <property type="entry name" value="RlmA_N"/>
</dbReference>
<dbReference type="Proteomes" id="UP000553209">
    <property type="component" value="Unassembled WGS sequence"/>
</dbReference>
<dbReference type="Gene3D" id="3.40.50.150">
    <property type="entry name" value="Vaccinia Virus protein VP39"/>
    <property type="match status" value="1"/>
</dbReference>
<feature type="binding site" evidence="1">
    <location>
        <position position="42"/>
    </location>
    <ligand>
        <name>Zn(2+)</name>
        <dbReference type="ChEBI" id="CHEBI:29105"/>
    </ligand>
</feature>
<dbReference type="AlphaFoldDB" id="A0A7X6MGV3"/>
<dbReference type="GO" id="GO:0008168">
    <property type="term" value="F:methyltransferase activity"/>
    <property type="evidence" value="ECO:0007669"/>
    <property type="project" value="UniProtKB-KW"/>
</dbReference>
<feature type="binding site" evidence="2">
    <location>
        <position position="203"/>
    </location>
    <ligand>
        <name>S-adenosyl-L-methionine</name>
        <dbReference type="ChEBI" id="CHEBI:59789"/>
    </ligand>
</feature>
<dbReference type="InterPro" id="IPR029063">
    <property type="entry name" value="SAM-dependent_MTases_sf"/>
</dbReference>
<keyword evidence="4" id="KW-0489">Methyltransferase</keyword>
<evidence type="ECO:0000259" key="3">
    <source>
        <dbReference type="Pfam" id="PF21302"/>
    </source>
</evidence>
<feature type="domain" description="23S rRNA (guanine(745)-N(1))-methyltransferase N-terminal" evidence="3">
    <location>
        <begin position="25"/>
        <end position="59"/>
    </location>
</feature>
<keyword evidence="5" id="KW-1185">Reference proteome</keyword>
<dbReference type="GO" id="GO:0046872">
    <property type="term" value="F:metal ion binding"/>
    <property type="evidence" value="ECO:0007669"/>
    <property type="project" value="UniProtKB-KW"/>
</dbReference>
<dbReference type="SUPFAM" id="SSF53335">
    <property type="entry name" value="S-adenosyl-L-methionine-dependent methyltransferases"/>
    <property type="match status" value="1"/>
</dbReference>
<keyword evidence="2" id="KW-0949">S-adenosyl-L-methionine</keyword>
<gene>
    <name evidence="4" type="ORF">HGB44_27480</name>
</gene>
<evidence type="ECO:0000313" key="4">
    <source>
        <dbReference type="EMBL" id="NKZ01387.1"/>
    </source>
</evidence>